<reference evidence="2 3" key="1">
    <citation type="submission" date="2016-09" db="EMBL/GenBank/DDBJ databases">
        <authorList>
            <person name="Capua I."/>
            <person name="De Benedictis P."/>
            <person name="Joannis T."/>
            <person name="Lombin L.H."/>
            <person name="Cattoli G."/>
        </authorList>
    </citation>
    <scope>NUCLEOTIDE SEQUENCE [LARGE SCALE GENOMIC DNA]</scope>
    <source>
        <strain evidence="2 3">IMI 309357</strain>
    </source>
</reference>
<feature type="compositionally biased region" description="Basic and acidic residues" evidence="1">
    <location>
        <begin position="481"/>
        <end position="507"/>
    </location>
</feature>
<feature type="compositionally biased region" description="Basic residues" evidence="1">
    <location>
        <begin position="81"/>
        <end position="91"/>
    </location>
</feature>
<protein>
    <submittedName>
        <fullName evidence="2">Uncharacterized protein</fullName>
    </submittedName>
</protein>
<dbReference type="GeneID" id="34565591"/>
<feature type="compositionally biased region" description="Basic and acidic residues" evidence="1">
    <location>
        <begin position="461"/>
        <end position="473"/>
    </location>
</feature>
<keyword evidence="3" id="KW-1185">Reference proteome</keyword>
<evidence type="ECO:0000256" key="1">
    <source>
        <dbReference type="SAM" id="MobiDB-lite"/>
    </source>
</evidence>
<dbReference type="STRING" id="1209926.A0A1G4ASY4"/>
<feature type="compositionally biased region" description="Basic residues" evidence="1">
    <location>
        <begin position="513"/>
        <end position="525"/>
    </location>
</feature>
<organism evidence="2 3">
    <name type="scientific">Colletotrichum orchidophilum</name>
    <dbReference type="NCBI Taxonomy" id="1209926"/>
    <lineage>
        <taxon>Eukaryota</taxon>
        <taxon>Fungi</taxon>
        <taxon>Dikarya</taxon>
        <taxon>Ascomycota</taxon>
        <taxon>Pezizomycotina</taxon>
        <taxon>Sordariomycetes</taxon>
        <taxon>Hypocreomycetidae</taxon>
        <taxon>Glomerellales</taxon>
        <taxon>Glomerellaceae</taxon>
        <taxon>Colletotrichum</taxon>
    </lineage>
</organism>
<dbReference type="EMBL" id="MJBS01000154">
    <property type="protein sequence ID" value="OHE92225.1"/>
    <property type="molecule type" value="Genomic_DNA"/>
</dbReference>
<dbReference type="RefSeq" id="XP_022469395.1">
    <property type="nucleotide sequence ID" value="XM_022624081.1"/>
</dbReference>
<feature type="compositionally biased region" description="Basic and acidic residues" evidence="1">
    <location>
        <begin position="56"/>
        <end position="75"/>
    </location>
</feature>
<proteinExistence type="predicted"/>
<comment type="caution">
    <text evidence="2">The sequence shown here is derived from an EMBL/GenBank/DDBJ whole genome shotgun (WGS) entry which is preliminary data.</text>
</comment>
<feature type="region of interest" description="Disordered" evidence="1">
    <location>
        <begin position="53"/>
        <end position="129"/>
    </location>
</feature>
<dbReference type="OrthoDB" id="5402307at2759"/>
<evidence type="ECO:0000313" key="3">
    <source>
        <dbReference type="Proteomes" id="UP000176998"/>
    </source>
</evidence>
<feature type="region of interest" description="Disordered" evidence="1">
    <location>
        <begin position="434"/>
        <end position="542"/>
    </location>
</feature>
<feature type="compositionally biased region" description="Polar residues" evidence="1">
    <location>
        <begin position="107"/>
        <end position="120"/>
    </location>
</feature>
<feature type="compositionally biased region" description="Basic and acidic residues" evidence="1">
    <location>
        <begin position="368"/>
        <end position="384"/>
    </location>
</feature>
<feature type="region of interest" description="Disordered" evidence="1">
    <location>
        <begin position="358"/>
        <end position="384"/>
    </location>
</feature>
<dbReference type="AlphaFoldDB" id="A0A1G4ASY4"/>
<feature type="compositionally biased region" description="Low complexity" evidence="1">
    <location>
        <begin position="358"/>
        <end position="367"/>
    </location>
</feature>
<feature type="compositionally biased region" description="Basic and acidic residues" evidence="1">
    <location>
        <begin position="439"/>
        <end position="449"/>
    </location>
</feature>
<sequence length="579" mass="63925">MALTQTVTIINNSGKIISTGKHLAGIFKEAKASYQEKKAAIKADREVLKRAQTFDTSRDLPPEAFDRRYSHDDGRSVASSRRSHRSRRSQTSHRDVEYYPGSRPALTENNLKTHSEVSSVTPSRAPPAAYRTPYAETAPLDMALSRPTLPHYTTAPTCSDSLADSATIRGSMVPRTMSAPIIAKGRKEKEIDMDLAYGNIPPDLKDRTDLDPLTKEKEAKTLVSRVEGLLDEAKCAHHSATATIAHLQGNPDAAAAVALTLAELSTLLKQMSPAFLSVIKGGSPAVFALLASPQFLIAAGASIGLTVVMFGGWKIVKQIKDAQAQKQAAIANAMALEAQPAPQPIEYAYNDYGQQYDQYDPYQQPRDGSVRDGSVREGSVREGSVREGSVVYDEAYVLDPRLDEELSSIESWRRGIAPAGEDESVDMELISPEAARSILGDDTRTERSFRTQRSSKTHRSSRTERTERSEKSHHSSRSHRSTRESEVSERKSSVARSEIARSERDAESVASSHRSHRSSASKRSTRAPTLAIEDGSRQKEDEAIEAVLRPKRNNMLKTLFKKKEKEHRDRDERVSALVF</sequence>
<name>A0A1G4ASY4_9PEZI</name>
<gene>
    <name evidence="2" type="ORF">CORC01_12461</name>
</gene>
<accession>A0A1G4ASY4</accession>
<dbReference type="Proteomes" id="UP000176998">
    <property type="component" value="Unassembled WGS sequence"/>
</dbReference>
<evidence type="ECO:0000313" key="2">
    <source>
        <dbReference type="EMBL" id="OHE92225.1"/>
    </source>
</evidence>